<name>A0AC35U4T6_9BILA</name>
<evidence type="ECO:0000313" key="2">
    <source>
        <dbReference type="WBParaSite" id="RSKR_0000786400.1"/>
    </source>
</evidence>
<dbReference type="Proteomes" id="UP000095286">
    <property type="component" value="Unplaced"/>
</dbReference>
<accession>A0AC35U4T6</accession>
<dbReference type="WBParaSite" id="RSKR_0000786400.1">
    <property type="protein sequence ID" value="RSKR_0000786400.1"/>
    <property type="gene ID" value="RSKR_0000786400"/>
</dbReference>
<organism evidence="1 2">
    <name type="scientific">Rhabditophanes sp. KR3021</name>
    <dbReference type="NCBI Taxonomy" id="114890"/>
    <lineage>
        <taxon>Eukaryota</taxon>
        <taxon>Metazoa</taxon>
        <taxon>Ecdysozoa</taxon>
        <taxon>Nematoda</taxon>
        <taxon>Chromadorea</taxon>
        <taxon>Rhabditida</taxon>
        <taxon>Tylenchina</taxon>
        <taxon>Panagrolaimomorpha</taxon>
        <taxon>Strongyloidoidea</taxon>
        <taxon>Alloionematidae</taxon>
        <taxon>Rhabditophanes</taxon>
    </lineage>
</organism>
<proteinExistence type="predicted"/>
<reference evidence="2" key="1">
    <citation type="submission" date="2016-11" db="UniProtKB">
        <authorList>
            <consortium name="WormBaseParasite"/>
        </authorList>
    </citation>
    <scope>IDENTIFICATION</scope>
    <source>
        <strain evidence="2">KR3021</strain>
    </source>
</reference>
<sequence>MIYGNTNVVLTLQGKPIENIDISPETSNQGENDRIELRRKEKINGINQMLQVERSNVEKLKDSSSNSKTPLRRTLKRIEVLQTQLKKLENKSFDSQTVDEYETLADTSTYSTPISYISKPNSYYDTKLTMNNGKYMDSSNNSIEPESDVLPSVINLSAHGPFSNLPELKTRPAHLAIFLNYLLNAADPSSLLFCLITDVYQTAPVTYKELRKWAYEIFSTFLIPNAPLLIPNIDQSIIQSIDKILAMPTTCGEEYLEELHRLFIPSKRKALEHVNLDLVAFRYKQQLGLGEFFDPKILEQLTKNGSGMEDRIAEQLLLKALDAQYTIINGDFDKAKSRSIGIVCSLATVIKIYFGMKPNSSHYEKLLEKCPTFVSKDKTSSVFKMKGINSKKGVNIKGHQFNLQSVGTTIYCYQCREAVWGVNAQAYFCQNCDVTIHKSCSTNLSDHCYPASQQKKIQNLKKKVNLSSGISASKSNLSDLATHPQFGNESSGALSTINMNDTTSHGLRFPAISTSSSAPSNNPSNMRFMAGALPPTNTMERTAAYVEAAAAFTAAGISKGPTSSVLADELIYNKSTFSDSDIISTGSNWMTNCDYKEKSVSRSQSLHYNKSFDGKSRVNNGKNDIQQSLARVNEMSNHDINSMAPDNDTSVNPVLAAVSSTAEDGDILMDSGENDSDLIIDTEIPLLETLLSTEVIRHLKPKERKRQEVLNELFHTERTHVRNLKVLYKVFYQPLMTKKWCSSVELEILFGHLEELLELHQEIVKKFQSRIDSWKEQPNYNGLFGDISDLALDIFYGIDGERLKQAAAEFCKNQQHALDYLRRKQAKGRDDPLAKFLIKAESNRLCRKLQLKDMLPMEMQRLVKYPLLLEGVAKYTQDPSSEYEGLLKCITNTKKIVSFVNNSKEATENERKLMEINNRIDSSYKTSTNEMIKNFDITKHKLIYDGSLQWKISKTKLIDMHVVLLHGYLICLTKSADGNKLYLKSHEPSKEVRLVPIMYLNSLMIREKASDKKAFFALYRTNDSQQMFDVVAPTVTELKTWFKFLGEQIEIIQKDALHDPSLRFNELSMDAKSRILTSQNDENTTDSDKVHVITHPRLVGANEIKVQQPTVFEHAEPILTHEERIKRNDRIIMASLAEKHQILCSLVHNISREQLMFVSEQLAGLSVGELKQKDSKELALSAIVHGNRLLDSINKGMTVKKNDNDSQFVIDDPEKNLPSVPCYRLTSIAAPLMNHLKALLQTTQDQQHEILELKKQLNSTIGHFVLKGEVLDENPPAVPNTLPPDEE</sequence>
<evidence type="ECO:0000313" key="1">
    <source>
        <dbReference type="Proteomes" id="UP000095286"/>
    </source>
</evidence>
<protein>
    <submittedName>
        <fullName evidence="2">Phorbol-ester/DAG-type domain-containing protein</fullName>
    </submittedName>
</protein>